<sequence>MEDDADFNSSDLEAEPPANPHADLGGRAIMSMLNNAFEERKNSKFTVKNMTLTMGAPGTRHERDRWGNMFYAFFKDVLKKDKASQVPTGEDLVRFVARIPSHLGSTRDSGVPSCLYVQHGLKHVIMVLAFDHAAFTLDKRDRLRLSTTIDGLVKDGAITKDPTRAKQWVTAKLLTRLVSAHFQQAVTEGTRSWDAVISRASLWISRQPSPAGVGKWSEVNSTADWSASGSSTVTSGPSATPKLVAKFDLLYEKGKNDASTSRSVRIDAGEDPTLGVMCPVKLLLAHAMRIGAVASTTFEDLVAGARRQPDFAVVWTQPSWPVISAISSAGDRLLVGKPGCSKQMNDTLRKATDAAGMLDHVVSHDLRRGSARDLSHLATTTSGVATASVAADMGHSYTARTKGLTQAYVGPKRDANWQKRLANSQTEEDPFGPDFAVKPYKKQRLDPKELTAFCEANGSDPSDRKARDVAAVQWHKMRRSQWVDQQRAGRAAPSEEPAPPLRQLKESEVNALPSCGQQTATIEDTTLDMGVDGETPALGGRYPEIDALDSVRFPYYETGRLATDESVEDQLALIAENADPNAAEDGVADDELSAFDTHVQRAIMGLDVSDEALDDVLQPEHASSRLAADLVADTTTFINFLAQINIVKTSKALRKKPHLTRAVVEPSHRQDARGHTRGHTAHARSHAGVAAVPLPGPRLHSPKGLYEKETLLNHLREKHGLKGDDLKRVFPWDKQRDPKPGWSPRKCPVEGCLNPLVYDKQHSLREHIRRKHGVKGDEALKYTT</sequence>
<reference evidence="1" key="1">
    <citation type="submission" date="2022-10" db="EMBL/GenBank/DDBJ databases">
        <title>Culturing micro-colonial fungi from biological soil crusts in the Mojave desert and describing Neophaeococcomyces mojavensis, and introducing the new genera and species Taxawa tesnikishii.</title>
        <authorList>
            <person name="Kurbessoian T."/>
            <person name="Stajich J.E."/>
        </authorList>
    </citation>
    <scope>NUCLEOTIDE SEQUENCE</scope>
    <source>
        <strain evidence="1">JES_115</strain>
    </source>
</reference>
<gene>
    <name evidence="1" type="ORF">H2199_007750</name>
</gene>
<accession>A0ACC2YNU3</accession>
<name>A0ACC2YNU3_9PEZI</name>
<dbReference type="EMBL" id="JAPDRP010000024">
    <property type="protein sequence ID" value="KAJ9636756.1"/>
    <property type="molecule type" value="Genomic_DNA"/>
</dbReference>
<protein>
    <submittedName>
        <fullName evidence="1">Uncharacterized protein</fullName>
    </submittedName>
</protein>
<organism evidence="1 2">
    <name type="scientific">Coniosporium tulheliwenetii</name>
    <dbReference type="NCBI Taxonomy" id="3383036"/>
    <lineage>
        <taxon>Eukaryota</taxon>
        <taxon>Fungi</taxon>
        <taxon>Dikarya</taxon>
        <taxon>Ascomycota</taxon>
        <taxon>Pezizomycotina</taxon>
        <taxon>Dothideomycetes</taxon>
        <taxon>Dothideomycetes incertae sedis</taxon>
        <taxon>Coniosporium</taxon>
    </lineage>
</organism>
<proteinExistence type="predicted"/>
<dbReference type="Proteomes" id="UP001172680">
    <property type="component" value="Unassembled WGS sequence"/>
</dbReference>
<keyword evidence="2" id="KW-1185">Reference proteome</keyword>
<evidence type="ECO:0000313" key="1">
    <source>
        <dbReference type="EMBL" id="KAJ9636756.1"/>
    </source>
</evidence>
<evidence type="ECO:0000313" key="2">
    <source>
        <dbReference type="Proteomes" id="UP001172680"/>
    </source>
</evidence>
<comment type="caution">
    <text evidence="1">The sequence shown here is derived from an EMBL/GenBank/DDBJ whole genome shotgun (WGS) entry which is preliminary data.</text>
</comment>